<reference evidence="3" key="1">
    <citation type="submission" date="2017-08" db="EMBL/GenBank/DDBJ databases">
        <authorList>
            <person name="Polle J.E."/>
            <person name="Barry K."/>
            <person name="Cushman J."/>
            <person name="Schmutz J."/>
            <person name="Tran D."/>
            <person name="Hathwaick L.T."/>
            <person name="Yim W.C."/>
            <person name="Jenkins J."/>
            <person name="Mckie-Krisberg Z.M."/>
            <person name="Prochnik S."/>
            <person name="Lindquist E."/>
            <person name="Dockter R.B."/>
            <person name="Adam C."/>
            <person name="Molina H."/>
            <person name="Bunkerborg J."/>
            <person name="Jin E."/>
            <person name="Buchheim M."/>
            <person name="Magnuson J."/>
        </authorList>
    </citation>
    <scope>NUCLEOTIDE SEQUENCE</scope>
    <source>
        <strain evidence="3">CCAP 19/18</strain>
    </source>
</reference>
<feature type="compositionally biased region" description="Low complexity" evidence="1">
    <location>
        <begin position="533"/>
        <end position="563"/>
    </location>
</feature>
<dbReference type="SUPFAM" id="SSF68906">
    <property type="entry name" value="SAP domain"/>
    <property type="match status" value="1"/>
</dbReference>
<feature type="compositionally biased region" description="Polar residues" evidence="1">
    <location>
        <begin position="60"/>
        <end position="75"/>
    </location>
</feature>
<name>A0ABQ7G408_DUNSA</name>
<protein>
    <recommendedName>
        <fullName evidence="2">SAP domain-containing protein</fullName>
    </recommendedName>
</protein>
<feature type="compositionally biased region" description="Low complexity" evidence="1">
    <location>
        <begin position="706"/>
        <end position="734"/>
    </location>
</feature>
<feature type="compositionally biased region" description="Basic and acidic residues" evidence="1">
    <location>
        <begin position="77"/>
        <end position="96"/>
    </location>
</feature>
<feature type="compositionally biased region" description="Low complexity" evidence="1">
    <location>
        <begin position="772"/>
        <end position="793"/>
    </location>
</feature>
<dbReference type="InterPro" id="IPR003034">
    <property type="entry name" value="SAP_dom"/>
</dbReference>
<dbReference type="InterPro" id="IPR036361">
    <property type="entry name" value="SAP_dom_sf"/>
</dbReference>
<feature type="compositionally biased region" description="Low complexity" evidence="1">
    <location>
        <begin position="744"/>
        <end position="765"/>
    </location>
</feature>
<evidence type="ECO:0000259" key="2">
    <source>
        <dbReference type="SMART" id="SM00513"/>
    </source>
</evidence>
<accession>A0ABQ7G408</accession>
<dbReference type="Gene3D" id="1.10.720.30">
    <property type="entry name" value="SAP domain"/>
    <property type="match status" value="1"/>
</dbReference>
<feature type="compositionally biased region" description="Polar residues" evidence="1">
    <location>
        <begin position="571"/>
        <end position="581"/>
    </location>
</feature>
<feature type="compositionally biased region" description="Low complexity" evidence="1">
    <location>
        <begin position="18"/>
        <end position="36"/>
    </location>
</feature>
<feature type="compositionally biased region" description="Pro residues" evidence="1">
    <location>
        <begin position="860"/>
        <end position="874"/>
    </location>
</feature>
<feature type="compositionally biased region" description="Low complexity" evidence="1">
    <location>
        <begin position="875"/>
        <end position="891"/>
    </location>
</feature>
<evidence type="ECO:0000256" key="1">
    <source>
        <dbReference type="SAM" id="MobiDB-lite"/>
    </source>
</evidence>
<dbReference type="SMART" id="SM00513">
    <property type="entry name" value="SAP"/>
    <property type="match status" value="1"/>
</dbReference>
<feature type="compositionally biased region" description="Gly residues" evidence="1">
    <location>
        <begin position="414"/>
        <end position="424"/>
    </location>
</feature>
<feature type="region of interest" description="Disordered" evidence="1">
    <location>
        <begin position="167"/>
        <end position="654"/>
    </location>
</feature>
<feature type="compositionally biased region" description="Low complexity" evidence="1">
    <location>
        <begin position="333"/>
        <end position="353"/>
    </location>
</feature>
<proteinExistence type="predicted"/>
<evidence type="ECO:0000313" key="4">
    <source>
        <dbReference type="Proteomes" id="UP000815325"/>
    </source>
</evidence>
<feature type="region of interest" description="Disordered" evidence="1">
    <location>
        <begin position="18"/>
        <end position="37"/>
    </location>
</feature>
<evidence type="ECO:0000313" key="3">
    <source>
        <dbReference type="EMBL" id="KAF5829346.1"/>
    </source>
</evidence>
<comment type="caution">
    <text evidence="3">The sequence shown here is derived from an EMBL/GenBank/DDBJ whole genome shotgun (WGS) entry which is preliminary data.</text>
</comment>
<feature type="domain" description="SAP" evidence="2">
    <location>
        <begin position="138"/>
        <end position="172"/>
    </location>
</feature>
<feature type="compositionally biased region" description="Basic residues" evidence="1">
    <location>
        <begin position="484"/>
        <end position="494"/>
    </location>
</feature>
<feature type="region of interest" description="Disordered" evidence="1">
    <location>
        <begin position="685"/>
        <end position="908"/>
    </location>
</feature>
<feature type="compositionally biased region" description="Acidic residues" evidence="1">
    <location>
        <begin position="471"/>
        <end position="480"/>
    </location>
</feature>
<feature type="compositionally biased region" description="Low complexity" evidence="1">
    <location>
        <begin position="606"/>
        <end position="644"/>
    </location>
</feature>
<dbReference type="EMBL" id="MU070172">
    <property type="protein sequence ID" value="KAF5829346.1"/>
    <property type="molecule type" value="Genomic_DNA"/>
</dbReference>
<feature type="compositionally biased region" description="Low complexity" evidence="1">
    <location>
        <begin position="198"/>
        <end position="218"/>
    </location>
</feature>
<organism evidence="3 4">
    <name type="scientific">Dunaliella salina</name>
    <name type="common">Green alga</name>
    <name type="synonym">Protococcus salinus</name>
    <dbReference type="NCBI Taxonomy" id="3046"/>
    <lineage>
        <taxon>Eukaryota</taxon>
        <taxon>Viridiplantae</taxon>
        <taxon>Chlorophyta</taxon>
        <taxon>core chlorophytes</taxon>
        <taxon>Chlorophyceae</taxon>
        <taxon>CS clade</taxon>
        <taxon>Chlamydomonadales</taxon>
        <taxon>Dunaliellaceae</taxon>
        <taxon>Dunaliella</taxon>
    </lineage>
</organism>
<dbReference type="Proteomes" id="UP000815325">
    <property type="component" value="Unassembled WGS sequence"/>
</dbReference>
<dbReference type="Pfam" id="PF02037">
    <property type="entry name" value="SAP"/>
    <property type="match status" value="1"/>
</dbReference>
<sequence length="908" mass="92311">MAASSSVQDTSGALLPPVAASAASAATATAESVSAENAQLARAYAAWPWHLVRGHEDGFGSSTSGTATAHLSSPLESDEHNEMKETEQLDRQRRGLEGPVRGKGGRQQQRKPGERVQKAQAPPDLSARAADPGRLRALEGMTVKALKEALKARHLAVSGTKPELINCLLGEGNGGAGGQKRRAEEGKVPQHTKPGKRPAGAGHGPDTPATGTATAPTPSSSRPMEMARAAGAQEEGVEEEDLTLPAGSGSEVEGHGHGQGEVLYEGSSDLEDEEVRGRGAGMGGGRPEETAAAQHNWHGERLGDDAGVGAEGGRVRSTKQREGRLIPSSMVISPQASAVAAPSALAPPAAGAAKEVGEEGGPSQPAGSRMGQRYVPLGVQRPKRFGLQRLPREQGVQRAERGWSTGGDLSLAEGVGGRGGGEEGSGFRDGKGEVDGAAAASHFHHAVQARGGIAKSLQEGSKQEIDLTLSTDEEDGEQEEHEQARKRKKSRSKGGSRAVGGGLRQSEQQEAQARAEPLGPVRAITQGTPSLRAPQAHPQAPPHLHTQHAPTNVPPEAAAAAAAEPPPPPSSSQVGFQSQAGGASGRPIKSLRDIVGLPFKPKKEPQSQATQEPVTQQQQQLLKHEPQSQQQEQVSVGLQSQQQSAPEVPWDEMLGFNTQMLAQPLPLNTQTELLSSKPHPSISIPPALVAPAINPPHPHAKRHPFPADAAVPAGEAPAAADARAPAVEAATTSAAPPPDPACPAAPRLEAKANAGAAPPAASKGAVQGGAARLGSSSAQPSSSAAGAGTQQLQQRKRPRCLADLADMSSSDDDGENGGGSEVVLAGGVKGPATGVADPHTVCTAPAAIPAGRATEALGPGPSPAPPPAPAPPSGSAPAAALGSRSAASKLGSGRHGLASLLMGDSDSD</sequence>
<feature type="region of interest" description="Disordered" evidence="1">
    <location>
        <begin position="54"/>
        <end position="135"/>
    </location>
</feature>
<gene>
    <name evidence="3" type="ORF">DUNSADRAFT_16205</name>
</gene>
<feature type="compositionally biased region" description="Basic and acidic residues" evidence="1">
    <location>
        <begin position="425"/>
        <end position="434"/>
    </location>
</feature>
<keyword evidence="4" id="KW-1185">Reference proteome</keyword>